<protein>
    <submittedName>
        <fullName evidence="1">Tetratricopeptide repeat-containing protein</fullName>
    </submittedName>
</protein>
<evidence type="ECO:0000313" key="2">
    <source>
        <dbReference type="Proteomes" id="UP001205185"/>
    </source>
</evidence>
<gene>
    <name evidence="1" type="ORF">LV75_001982</name>
</gene>
<dbReference type="Gene3D" id="3.40.50.1460">
    <property type="match status" value="1"/>
</dbReference>
<dbReference type="EMBL" id="JAMTCO010000005">
    <property type="protein sequence ID" value="MCP2269493.1"/>
    <property type="molecule type" value="Genomic_DNA"/>
</dbReference>
<evidence type="ECO:0000313" key="1">
    <source>
        <dbReference type="EMBL" id="MCP2269493.1"/>
    </source>
</evidence>
<dbReference type="NCBIfam" id="NF047832">
    <property type="entry name" value="caspase_w_EACC1"/>
    <property type="match status" value="1"/>
</dbReference>
<reference evidence="1 2" key="1">
    <citation type="submission" date="2022-06" db="EMBL/GenBank/DDBJ databases">
        <title>Genomic Encyclopedia of Archaeal and Bacterial Type Strains, Phase II (KMG-II): from individual species to whole genera.</title>
        <authorList>
            <person name="Goeker M."/>
        </authorList>
    </citation>
    <scope>NUCLEOTIDE SEQUENCE [LARGE SCALE GENOMIC DNA]</scope>
    <source>
        <strain evidence="1 2">DSM 44255</strain>
    </source>
</reference>
<organism evidence="1 2">
    <name type="scientific">Actinokineospora diospyrosa</name>
    <dbReference type="NCBI Taxonomy" id="103728"/>
    <lineage>
        <taxon>Bacteria</taxon>
        <taxon>Bacillati</taxon>
        <taxon>Actinomycetota</taxon>
        <taxon>Actinomycetes</taxon>
        <taxon>Pseudonocardiales</taxon>
        <taxon>Pseudonocardiaceae</taxon>
        <taxon>Actinokineospora</taxon>
    </lineage>
</organism>
<keyword evidence="2" id="KW-1185">Reference proteome</keyword>
<comment type="caution">
    <text evidence="1">The sequence shown here is derived from an EMBL/GenBank/DDBJ whole genome shotgun (WGS) entry which is preliminary data.</text>
</comment>
<accession>A0ABT1IA99</accession>
<dbReference type="Pfam" id="PF13374">
    <property type="entry name" value="TPR_10"/>
    <property type="match status" value="1"/>
</dbReference>
<dbReference type="Proteomes" id="UP001205185">
    <property type="component" value="Unassembled WGS sequence"/>
</dbReference>
<proteinExistence type="predicted"/>
<name>A0ABT1IA99_9PSEU</name>
<dbReference type="Gene3D" id="1.25.40.10">
    <property type="entry name" value="Tetratricopeptide repeat domain"/>
    <property type="match status" value="1"/>
</dbReference>
<dbReference type="InterPro" id="IPR011990">
    <property type="entry name" value="TPR-like_helical_dom_sf"/>
</dbReference>
<sequence>MRLMPGTSRAVLIGTSSYSDDRLPDIPQVGPGLAELSRVFVELGLVEACTVLLDSPSTGALGRGITQAMAGAEDLLLVYYIGHGLIGRAHDLYLGMQDSEPGSPEFGSLPYSALRDRVLDSTAKVKIVVLDCCFSGRAFGTAMSAPVDDLVIDGTYVLTSAPPNRKSLVLPDEPHTAFTGRLLRLLDGGIPGAGEYVTLDEVYRHLLLTMRGEGLPEPQKRSAKTADQLRIRNGVGTETADDLRDRVASVVARARETSWASVVADLADLHARQLRLLPGEHVDVLRTSSHLLFARAAAGDLAKSAAALDELAVTQHAILGGDAPDFLRTVFYSVICAGEVEGPAEAIPMLRFLAPSQRLALGYEHEDTCRTQHALARYLARVGEHAEAERLLVELVAIRERTLDPSASTLAAARRDLEVVQEALGG</sequence>